<feature type="compositionally biased region" description="Polar residues" evidence="1">
    <location>
        <begin position="76"/>
        <end position="101"/>
    </location>
</feature>
<feature type="region of interest" description="Disordered" evidence="1">
    <location>
        <begin position="1"/>
        <end position="141"/>
    </location>
</feature>
<protein>
    <submittedName>
        <fullName evidence="2">Uncharacterized protein</fullName>
    </submittedName>
</protein>
<reference evidence="2 3" key="1">
    <citation type="journal article" date="2016" name="Nat. Commun.">
        <title>Ectomycorrhizal ecology is imprinted in the genome of the dominant symbiotic fungus Cenococcum geophilum.</title>
        <authorList>
            <consortium name="DOE Joint Genome Institute"/>
            <person name="Peter M."/>
            <person name="Kohler A."/>
            <person name="Ohm R.A."/>
            <person name="Kuo A."/>
            <person name="Krutzmann J."/>
            <person name="Morin E."/>
            <person name="Arend M."/>
            <person name="Barry K.W."/>
            <person name="Binder M."/>
            <person name="Choi C."/>
            <person name="Clum A."/>
            <person name="Copeland A."/>
            <person name="Grisel N."/>
            <person name="Haridas S."/>
            <person name="Kipfer T."/>
            <person name="LaButti K."/>
            <person name="Lindquist E."/>
            <person name="Lipzen A."/>
            <person name="Maire R."/>
            <person name="Meier B."/>
            <person name="Mihaltcheva S."/>
            <person name="Molinier V."/>
            <person name="Murat C."/>
            <person name="Poggeler S."/>
            <person name="Quandt C.A."/>
            <person name="Sperisen C."/>
            <person name="Tritt A."/>
            <person name="Tisserant E."/>
            <person name="Crous P.W."/>
            <person name="Henrissat B."/>
            <person name="Nehls U."/>
            <person name="Egli S."/>
            <person name="Spatafora J.W."/>
            <person name="Grigoriev I.V."/>
            <person name="Martin F.M."/>
        </authorList>
    </citation>
    <scope>NUCLEOTIDE SEQUENCE [LARGE SCALE GENOMIC DNA]</scope>
    <source>
        <strain evidence="2 3">CBS 459.81</strain>
    </source>
</reference>
<evidence type="ECO:0000313" key="3">
    <source>
        <dbReference type="Proteomes" id="UP000250266"/>
    </source>
</evidence>
<dbReference type="EMBL" id="KV744818">
    <property type="protein sequence ID" value="OCK85479.1"/>
    <property type="molecule type" value="Genomic_DNA"/>
</dbReference>
<proteinExistence type="predicted"/>
<feature type="compositionally biased region" description="Polar residues" evidence="1">
    <location>
        <begin position="130"/>
        <end position="141"/>
    </location>
</feature>
<dbReference type="Proteomes" id="UP000250266">
    <property type="component" value="Unassembled WGS sequence"/>
</dbReference>
<evidence type="ECO:0000256" key="1">
    <source>
        <dbReference type="SAM" id="MobiDB-lite"/>
    </source>
</evidence>
<dbReference type="AlphaFoldDB" id="A0A8E2EK99"/>
<evidence type="ECO:0000313" key="2">
    <source>
        <dbReference type="EMBL" id="OCK85479.1"/>
    </source>
</evidence>
<organism evidence="2 3">
    <name type="scientific">Lepidopterella palustris CBS 459.81</name>
    <dbReference type="NCBI Taxonomy" id="1314670"/>
    <lineage>
        <taxon>Eukaryota</taxon>
        <taxon>Fungi</taxon>
        <taxon>Dikarya</taxon>
        <taxon>Ascomycota</taxon>
        <taxon>Pezizomycotina</taxon>
        <taxon>Dothideomycetes</taxon>
        <taxon>Pleosporomycetidae</taxon>
        <taxon>Mytilinidiales</taxon>
        <taxon>Argynnaceae</taxon>
        <taxon>Lepidopterella</taxon>
    </lineage>
</organism>
<accession>A0A8E2EK99</accession>
<keyword evidence="3" id="KW-1185">Reference proteome</keyword>
<name>A0A8E2EK99_9PEZI</name>
<gene>
    <name evidence="2" type="ORF">K432DRAFT_388595</name>
</gene>
<feature type="compositionally biased region" description="Basic residues" evidence="1">
    <location>
        <begin position="24"/>
        <end position="39"/>
    </location>
</feature>
<feature type="compositionally biased region" description="Polar residues" evidence="1">
    <location>
        <begin position="108"/>
        <end position="121"/>
    </location>
</feature>
<sequence>MSIPPGPSLTGDNLRCILQPSTPHQHRRQTRTLPKRTAHPTRPALQLPRNPAPTPRQHILAVSAESVHRYKWRPTPLTQALPSTALQNPSSQNLSPTSSARAQPGPGHSQNPQFPTPSATSLPKKPQTEPPSAQKSSVTSS</sequence>